<dbReference type="GO" id="GO:0046655">
    <property type="term" value="P:folic acid metabolic process"/>
    <property type="evidence" value="ECO:0007669"/>
    <property type="project" value="UniProtKB-ARBA"/>
</dbReference>
<keyword evidence="13" id="KW-0547">Nucleotide-binding</keyword>
<evidence type="ECO:0000256" key="17">
    <source>
        <dbReference type="ARBA" id="ARBA00023002"/>
    </source>
</evidence>
<dbReference type="FunFam" id="1.10.8.770:FF:000001">
    <property type="entry name" value="Methylenetetrahydrofolate dehydrogenase (NADP+ dependent) 1 like"/>
    <property type="match status" value="1"/>
</dbReference>
<dbReference type="GO" id="GO:0004477">
    <property type="term" value="F:methenyltetrahydrofolate cyclohydrolase activity"/>
    <property type="evidence" value="ECO:0007669"/>
    <property type="project" value="UniProtKB-EC"/>
</dbReference>
<evidence type="ECO:0000259" key="20">
    <source>
        <dbReference type="Pfam" id="PF00763"/>
    </source>
</evidence>
<comment type="similarity">
    <text evidence="3">In the N-terminal section; belongs to the tetrahydrofolate dehydrogenase/cyclohydrolase family.</text>
</comment>
<dbReference type="GO" id="GO:0004329">
    <property type="term" value="F:formate-tetrahydrofolate ligase activity"/>
    <property type="evidence" value="ECO:0007669"/>
    <property type="project" value="UniProtKB-EC"/>
</dbReference>
<feature type="domain" description="Tetrahydrofolate dehydrogenase/cyclohydrolase catalytic" evidence="20">
    <location>
        <begin position="1"/>
        <end position="72"/>
    </location>
</feature>
<comment type="subunit">
    <text evidence="5">Homodimer.</text>
</comment>
<dbReference type="InterPro" id="IPR000672">
    <property type="entry name" value="THF_DH/CycHdrlase"/>
</dbReference>
<dbReference type="Pfam" id="PF00763">
    <property type="entry name" value="THF_DHG_CYH"/>
    <property type="match status" value="1"/>
</dbReference>
<dbReference type="SUPFAM" id="SSF51735">
    <property type="entry name" value="NAD(P)-binding Rossmann-fold domains"/>
    <property type="match status" value="1"/>
</dbReference>
<dbReference type="FunFam" id="3.40.50.300:FF:001123">
    <property type="entry name" value="C-1-tetrahydrofolate synthase, cytoplasmic isoform X2"/>
    <property type="match status" value="1"/>
</dbReference>
<keyword evidence="18" id="KW-0511">Multifunctional enzyme</keyword>
<evidence type="ECO:0000256" key="14">
    <source>
        <dbReference type="ARBA" id="ARBA00022801"/>
    </source>
</evidence>
<dbReference type="EC" id="3.5.4.9" evidence="7"/>
<feature type="domain" description="Tetrahydrofolate dehydrogenase/cyclohydrolase NAD(P)-binding" evidence="21">
    <location>
        <begin position="93"/>
        <end position="159"/>
    </location>
</feature>
<dbReference type="GO" id="GO:0006555">
    <property type="term" value="P:methionine metabolic process"/>
    <property type="evidence" value="ECO:0007669"/>
    <property type="project" value="UniProtKB-ARBA"/>
</dbReference>
<evidence type="ECO:0000256" key="8">
    <source>
        <dbReference type="ARBA" id="ARBA00012859"/>
    </source>
</evidence>
<dbReference type="GO" id="GO:0004488">
    <property type="term" value="F:methylenetetrahydrofolate dehydrogenase (NADP+) activity"/>
    <property type="evidence" value="ECO:0007669"/>
    <property type="project" value="UniProtKB-EC"/>
</dbReference>
<evidence type="ECO:0000313" key="23">
    <source>
        <dbReference type="Proteomes" id="UP000305067"/>
    </source>
</evidence>
<feature type="domain" description="Tetrahydrofolate dehydrogenase/cyclohydrolase NAD(P)-binding" evidence="21">
    <location>
        <begin position="169"/>
        <end position="257"/>
    </location>
</feature>
<dbReference type="GO" id="GO:0009257">
    <property type="term" value="P:10-formyltetrahydrofolate biosynthetic process"/>
    <property type="evidence" value="ECO:0007669"/>
    <property type="project" value="UniProtKB-ARBA"/>
</dbReference>
<evidence type="ECO:0000256" key="12">
    <source>
        <dbReference type="ARBA" id="ARBA00022598"/>
    </source>
</evidence>
<dbReference type="Gene3D" id="3.40.50.720">
    <property type="entry name" value="NAD(P)-binding Rossmann-like Domain"/>
    <property type="match status" value="1"/>
</dbReference>
<dbReference type="PROSITE" id="PS00721">
    <property type="entry name" value="FTHFS_1"/>
    <property type="match status" value="1"/>
</dbReference>
<evidence type="ECO:0000256" key="4">
    <source>
        <dbReference type="ARBA" id="ARBA00006985"/>
    </source>
</evidence>
<evidence type="ECO:0000256" key="11">
    <source>
        <dbReference type="ARBA" id="ARBA00022563"/>
    </source>
</evidence>
<dbReference type="Gene3D" id="3.40.50.10860">
    <property type="entry name" value="Leucine Dehydrogenase, chain A, domain 1"/>
    <property type="match status" value="1"/>
</dbReference>
<dbReference type="EC" id="6.3.4.3" evidence="6"/>
<dbReference type="STRING" id="1884261.A0A5C3R1V0"/>
<keyword evidence="23" id="KW-1185">Reference proteome</keyword>
<evidence type="ECO:0000256" key="1">
    <source>
        <dbReference type="ARBA" id="ARBA00004496"/>
    </source>
</evidence>
<organism evidence="22 23">
    <name type="scientific">Pterulicium gracile</name>
    <dbReference type="NCBI Taxonomy" id="1884261"/>
    <lineage>
        <taxon>Eukaryota</taxon>
        <taxon>Fungi</taxon>
        <taxon>Dikarya</taxon>
        <taxon>Basidiomycota</taxon>
        <taxon>Agaricomycotina</taxon>
        <taxon>Agaricomycetes</taxon>
        <taxon>Agaricomycetidae</taxon>
        <taxon>Agaricales</taxon>
        <taxon>Pleurotineae</taxon>
        <taxon>Pterulaceae</taxon>
        <taxon>Pterulicium</taxon>
    </lineage>
</organism>
<comment type="similarity">
    <text evidence="4">In the C-terminal section; belongs to the formate--tetrahydrofolate ligase family.</text>
</comment>
<accession>A0A5C3R1V0</accession>
<gene>
    <name evidence="22" type="ORF">BDV98DRAFT_30123</name>
</gene>
<keyword evidence="12" id="KW-0436">Ligase</keyword>
<comment type="pathway">
    <text evidence="2">One-carbon metabolism; tetrahydrofolate interconversion.</text>
</comment>
<keyword evidence="16" id="KW-0521">NADP</keyword>
<evidence type="ECO:0000256" key="7">
    <source>
        <dbReference type="ARBA" id="ARBA00012776"/>
    </source>
</evidence>
<evidence type="ECO:0000256" key="10">
    <source>
        <dbReference type="ARBA" id="ARBA00022490"/>
    </source>
</evidence>
<evidence type="ECO:0000256" key="15">
    <source>
        <dbReference type="ARBA" id="ARBA00022840"/>
    </source>
</evidence>
<keyword evidence="11" id="KW-0554">One-carbon metabolism</keyword>
<evidence type="ECO:0000256" key="19">
    <source>
        <dbReference type="ARBA" id="ARBA00049033"/>
    </source>
</evidence>
<dbReference type="InterPro" id="IPR000559">
    <property type="entry name" value="Formate_THF_ligase"/>
</dbReference>
<dbReference type="InterPro" id="IPR020867">
    <property type="entry name" value="THF_DH/CycHdrlase_CS"/>
</dbReference>
<dbReference type="FunFam" id="3.10.410.10:FF:000001">
    <property type="entry name" value="Putative formate--tetrahydrofolate ligase"/>
    <property type="match status" value="1"/>
</dbReference>
<dbReference type="InterPro" id="IPR020631">
    <property type="entry name" value="THF_DH/CycHdrlase_NAD-bd_dom"/>
</dbReference>
<dbReference type="GO" id="GO:0006164">
    <property type="term" value="P:purine nucleotide biosynthetic process"/>
    <property type="evidence" value="ECO:0007669"/>
    <property type="project" value="UniProtKB-ARBA"/>
</dbReference>
<keyword evidence="15" id="KW-0067">ATP-binding</keyword>
<dbReference type="EC" id="1.5.1.5" evidence="8"/>
<comment type="subcellular location">
    <subcellularLocation>
        <location evidence="1">Cytoplasm</location>
    </subcellularLocation>
</comment>
<proteinExistence type="inferred from homology"/>
<dbReference type="Gene3D" id="1.10.8.770">
    <property type="match status" value="1"/>
</dbReference>
<dbReference type="CDD" id="cd01080">
    <property type="entry name" value="NAD_bind_m-THF_DH_Cyclohyd"/>
    <property type="match status" value="1"/>
</dbReference>
<dbReference type="Pfam" id="PF01268">
    <property type="entry name" value="FTHFS"/>
    <property type="match status" value="1"/>
</dbReference>
<dbReference type="FunFam" id="3.40.50.300:FF:000245">
    <property type="entry name" value="C-1-tetrahydrofolate synthase, cytoplasmic"/>
    <property type="match status" value="1"/>
</dbReference>
<dbReference type="UniPathway" id="UPA00193"/>
<evidence type="ECO:0000256" key="18">
    <source>
        <dbReference type="ARBA" id="ARBA00023268"/>
    </source>
</evidence>
<dbReference type="PROSITE" id="PS00767">
    <property type="entry name" value="THF_DHG_CYH_2"/>
    <property type="match status" value="1"/>
</dbReference>
<evidence type="ECO:0000256" key="6">
    <source>
        <dbReference type="ARBA" id="ARBA00012295"/>
    </source>
</evidence>
<evidence type="ECO:0000256" key="5">
    <source>
        <dbReference type="ARBA" id="ARBA00011738"/>
    </source>
</evidence>
<evidence type="ECO:0000256" key="13">
    <source>
        <dbReference type="ARBA" id="ARBA00022741"/>
    </source>
</evidence>
<dbReference type="PANTHER" id="PTHR48099">
    <property type="entry name" value="C-1-TETRAHYDROFOLATE SYNTHASE, CYTOPLASMIC-RELATED"/>
    <property type="match status" value="1"/>
</dbReference>
<dbReference type="PRINTS" id="PR00085">
    <property type="entry name" value="THFDHDRGNASE"/>
</dbReference>
<dbReference type="InterPro" id="IPR027417">
    <property type="entry name" value="P-loop_NTPase"/>
</dbReference>
<dbReference type="HAMAP" id="MF_01576">
    <property type="entry name" value="THF_DHG_CYH"/>
    <property type="match status" value="1"/>
</dbReference>
<evidence type="ECO:0000256" key="2">
    <source>
        <dbReference type="ARBA" id="ARBA00004777"/>
    </source>
</evidence>
<dbReference type="GO" id="GO:0005829">
    <property type="term" value="C:cytosol"/>
    <property type="evidence" value="ECO:0007669"/>
    <property type="project" value="TreeGrafter"/>
</dbReference>
<keyword evidence="17" id="KW-0560">Oxidoreductase</keyword>
<dbReference type="HAMAP" id="MF_01543">
    <property type="entry name" value="FTHFS"/>
    <property type="match status" value="1"/>
</dbReference>
<dbReference type="InterPro" id="IPR036291">
    <property type="entry name" value="NAD(P)-bd_dom_sf"/>
</dbReference>
<protein>
    <recommendedName>
        <fullName evidence="9">C-1-tetrahydrofolate synthase, cytoplasmic</fullName>
        <ecNumber evidence="8">1.5.1.5</ecNumber>
        <ecNumber evidence="7">3.5.4.9</ecNumber>
        <ecNumber evidence="6">6.3.4.3</ecNumber>
    </recommendedName>
</protein>
<dbReference type="GO" id="GO:0035999">
    <property type="term" value="P:tetrahydrofolate interconversion"/>
    <property type="evidence" value="ECO:0007669"/>
    <property type="project" value="UniProtKB-UniPathway"/>
</dbReference>
<dbReference type="GO" id="GO:0005524">
    <property type="term" value="F:ATP binding"/>
    <property type="evidence" value="ECO:0007669"/>
    <property type="project" value="UniProtKB-KW"/>
</dbReference>
<evidence type="ECO:0000259" key="21">
    <source>
        <dbReference type="Pfam" id="PF02882"/>
    </source>
</evidence>
<evidence type="ECO:0000256" key="3">
    <source>
        <dbReference type="ARBA" id="ARBA00005559"/>
    </source>
</evidence>
<comment type="catalytic activity">
    <reaction evidence="19">
        <text>(6S)-5,6,7,8-tetrahydrofolate + formate + ATP = (6R)-10-formyltetrahydrofolate + ADP + phosphate</text>
        <dbReference type="Rhea" id="RHEA:20221"/>
        <dbReference type="ChEBI" id="CHEBI:15740"/>
        <dbReference type="ChEBI" id="CHEBI:30616"/>
        <dbReference type="ChEBI" id="CHEBI:43474"/>
        <dbReference type="ChEBI" id="CHEBI:57453"/>
        <dbReference type="ChEBI" id="CHEBI:195366"/>
        <dbReference type="ChEBI" id="CHEBI:456216"/>
        <dbReference type="EC" id="6.3.4.3"/>
    </reaction>
</comment>
<dbReference type="Pfam" id="PF02882">
    <property type="entry name" value="THF_DHG_CYH_C"/>
    <property type="match status" value="2"/>
</dbReference>
<dbReference type="FunFam" id="3.40.50.10860:FF:000005">
    <property type="entry name" value="C-1-tetrahydrofolate synthase, cytoplasmic, putative"/>
    <property type="match status" value="1"/>
</dbReference>
<evidence type="ECO:0000256" key="9">
    <source>
        <dbReference type="ARBA" id="ARBA00017592"/>
    </source>
</evidence>
<dbReference type="OrthoDB" id="5126881at2759"/>
<dbReference type="InterPro" id="IPR046346">
    <property type="entry name" value="Aminoacid_DH-like_N_sf"/>
</dbReference>
<name>A0A5C3R1V0_9AGAR</name>
<sequence>MKSKAAQEIGIKYTHVPLPASASVEEVVDQVRRLNADSDVSGIIVQLPLGDHISKEGERTVTEAVSPEKDVDGFHAYNIGHLSSRASEPLFSPCTPTAVIRLLESSGVQVKGANAIVLGRSDIVGSPVASMLKNRDATVTIAHSQTKDLESYVRGSSILSPFGPHRFSQIKNADIVIAAIGKAEYVKGSWLKPGAVVIDVGINYIPDDTKKTGQRLVGDVDYASASEVASHITPVPGGVGPMTVAMLMENTVRSAERILKAERSKKLVPLPLECLTPVPSDIEISIAQTPKPITTLAKEIGILEHELESYGRNKAKVELSVLERLKHRTDGKYIVVAGITPTPLGEGKSTTTIGLAQALGAELGRPAFACVRQPSQGPTFGIKGGAAGGGYSQVIPMDEFNLHLTGDIHAVTAANNLLAAALDARMFHEATQTDKQLYSRLVPTVKGKRAFAPLMFKRLEKLGITTTNPSELTEEEITRFARLDIDPATITWSRVLDTNDRFLRKVTLGRNPTEKGHEREGGFDIAVASECMAVLALATSLNDMRERLGKMVVATSKQGHPVTADDIGVSGALAVLMKDAIKPNLMQTLQGTPVFVHAGPFANIAHGNSSILADKVALKLAGTEPNDPEAKDRVGYVLTEGGFGADMGMEKFCNIKCRVSGLNPDATIIVATTRALKMHGGGPDVSPGKPLHDTYTKEDLVTLKEGSKNLVRHIENSKKFGVKVIVAVNQFSTDTEAELDLVRQAALEGGADAAVVSNHWAEGGAGARALAEAVVATCEGESNFKTLYPLDLPIEEKISIICKEIYGADGIELSEAAAEQLATYTRQGYGNLPICMAKTQYSFSHDPKLKNVPSGFTVPIRSVRLSAGAGFLYPILGDMQTMPGLGTRPGFWEVGLDPESGRVVGLF</sequence>
<dbReference type="Gene3D" id="3.10.410.10">
    <property type="entry name" value="Formyltetrahydrofolate synthetase, domain 3"/>
    <property type="match status" value="1"/>
</dbReference>
<reference evidence="22 23" key="1">
    <citation type="journal article" date="2019" name="Nat. Ecol. Evol.">
        <title>Megaphylogeny resolves global patterns of mushroom evolution.</title>
        <authorList>
            <person name="Varga T."/>
            <person name="Krizsan K."/>
            <person name="Foldi C."/>
            <person name="Dima B."/>
            <person name="Sanchez-Garcia M."/>
            <person name="Sanchez-Ramirez S."/>
            <person name="Szollosi G.J."/>
            <person name="Szarkandi J.G."/>
            <person name="Papp V."/>
            <person name="Albert L."/>
            <person name="Andreopoulos W."/>
            <person name="Angelini C."/>
            <person name="Antonin V."/>
            <person name="Barry K.W."/>
            <person name="Bougher N.L."/>
            <person name="Buchanan P."/>
            <person name="Buyck B."/>
            <person name="Bense V."/>
            <person name="Catcheside P."/>
            <person name="Chovatia M."/>
            <person name="Cooper J."/>
            <person name="Damon W."/>
            <person name="Desjardin D."/>
            <person name="Finy P."/>
            <person name="Geml J."/>
            <person name="Haridas S."/>
            <person name="Hughes K."/>
            <person name="Justo A."/>
            <person name="Karasinski D."/>
            <person name="Kautmanova I."/>
            <person name="Kiss B."/>
            <person name="Kocsube S."/>
            <person name="Kotiranta H."/>
            <person name="LaButti K.M."/>
            <person name="Lechner B.E."/>
            <person name="Liimatainen K."/>
            <person name="Lipzen A."/>
            <person name="Lukacs Z."/>
            <person name="Mihaltcheva S."/>
            <person name="Morgado L.N."/>
            <person name="Niskanen T."/>
            <person name="Noordeloos M.E."/>
            <person name="Ohm R.A."/>
            <person name="Ortiz-Santana B."/>
            <person name="Ovrebo C."/>
            <person name="Racz N."/>
            <person name="Riley R."/>
            <person name="Savchenko A."/>
            <person name="Shiryaev A."/>
            <person name="Soop K."/>
            <person name="Spirin V."/>
            <person name="Szebenyi C."/>
            <person name="Tomsovsky M."/>
            <person name="Tulloss R.E."/>
            <person name="Uehling J."/>
            <person name="Grigoriev I.V."/>
            <person name="Vagvolgyi C."/>
            <person name="Papp T."/>
            <person name="Martin F.M."/>
            <person name="Miettinen O."/>
            <person name="Hibbett D.S."/>
            <person name="Nagy L.G."/>
        </authorList>
    </citation>
    <scope>NUCLEOTIDE SEQUENCE [LARGE SCALE GENOMIC DNA]</scope>
    <source>
        <strain evidence="22 23">CBS 309.79</strain>
    </source>
</reference>
<dbReference type="InterPro" id="IPR020628">
    <property type="entry name" value="Formate_THF_ligase_CS"/>
</dbReference>
<dbReference type="AlphaFoldDB" id="A0A5C3R1V0"/>
<dbReference type="Proteomes" id="UP000305067">
    <property type="component" value="Unassembled WGS sequence"/>
</dbReference>
<dbReference type="CDD" id="cd00477">
    <property type="entry name" value="FTHFS"/>
    <property type="match status" value="1"/>
</dbReference>
<dbReference type="InterPro" id="IPR020630">
    <property type="entry name" value="THF_DH/CycHdrlase_cat_dom"/>
</dbReference>
<dbReference type="EMBL" id="ML178814">
    <property type="protein sequence ID" value="TFL07607.1"/>
    <property type="molecule type" value="Genomic_DNA"/>
</dbReference>
<dbReference type="SUPFAM" id="SSF53223">
    <property type="entry name" value="Aminoacid dehydrogenase-like, N-terminal domain"/>
    <property type="match status" value="1"/>
</dbReference>
<dbReference type="SUPFAM" id="SSF52540">
    <property type="entry name" value="P-loop containing nucleoside triphosphate hydrolases"/>
    <property type="match status" value="1"/>
</dbReference>
<keyword evidence="10" id="KW-0963">Cytoplasm</keyword>
<dbReference type="FunFam" id="3.40.50.720:FF:000006">
    <property type="entry name" value="Bifunctional protein FolD"/>
    <property type="match status" value="1"/>
</dbReference>
<evidence type="ECO:0000256" key="16">
    <source>
        <dbReference type="ARBA" id="ARBA00022857"/>
    </source>
</evidence>
<dbReference type="PANTHER" id="PTHR48099:SF5">
    <property type="entry name" value="C-1-TETRAHYDROFOLATE SYNTHASE, CYTOPLASMIC"/>
    <property type="match status" value="1"/>
</dbReference>
<evidence type="ECO:0000313" key="22">
    <source>
        <dbReference type="EMBL" id="TFL07607.1"/>
    </source>
</evidence>
<keyword evidence="14" id="KW-0378">Hydrolase</keyword>
<dbReference type="Gene3D" id="3.40.50.300">
    <property type="entry name" value="P-loop containing nucleotide triphosphate hydrolases"/>
    <property type="match status" value="2"/>
</dbReference>